<keyword evidence="1" id="KW-0378">Hydrolase</keyword>
<gene>
    <name evidence="3" type="ORF">J3R73_001582</name>
</gene>
<dbReference type="InterPro" id="IPR049492">
    <property type="entry name" value="BD-FAE-like_dom"/>
</dbReference>
<dbReference type="Pfam" id="PF20434">
    <property type="entry name" value="BD-FAE"/>
    <property type="match status" value="1"/>
</dbReference>
<protein>
    <submittedName>
        <fullName evidence="3">Acetyl esterase/lipase</fullName>
    </submittedName>
</protein>
<evidence type="ECO:0000313" key="3">
    <source>
        <dbReference type="EMBL" id="MDQ0391790.1"/>
    </source>
</evidence>
<feature type="domain" description="BD-FAE-like" evidence="2">
    <location>
        <begin position="57"/>
        <end position="151"/>
    </location>
</feature>
<name>A0ABU0FB10_9HYPH</name>
<proteinExistence type="predicted"/>
<keyword evidence="4" id="KW-1185">Reference proteome</keyword>
<evidence type="ECO:0000256" key="1">
    <source>
        <dbReference type="ARBA" id="ARBA00022801"/>
    </source>
</evidence>
<reference evidence="3 4" key="1">
    <citation type="submission" date="2023-07" db="EMBL/GenBank/DDBJ databases">
        <title>Genomic Encyclopedia of Type Strains, Phase IV (KMG-IV): sequencing the most valuable type-strain genomes for metagenomic binning, comparative biology and taxonomic classification.</title>
        <authorList>
            <person name="Goeker M."/>
        </authorList>
    </citation>
    <scope>NUCLEOTIDE SEQUENCE [LARGE SCALE GENOMIC DNA]</scope>
    <source>
        <strain evidence="3 4">DSM 5896</strain>
    </source>
</reference>
<dbReference type="InterPro" id="IPR029058">
    <property type="entry name" value="AB_hydrolase_fold"/>
</dbReference>
<comment type="caution">
    <text evidence="3">The sequence shown here is derived from an EMBL/GenBank/DDBJ whole genome shotgun (WGS) entry which is preliminary data.</text>
</comment>
<dbReference type="SUPFAM" id="SSF53474">
    <property type="entry name" value="alpha/beta-Hydrolases"/>
    <property type="match status" value="1"/>
</dbReference>
<dbReference type="PANTHER" id="PTHR48081:SF33">
    <property type="entry name" value="KYNURENINE FORMAMIDASE"/>
    <property type="match status" value="1"/>
</dbReference>
<evidence type="ECO:0000259" key="2">
    <source>
        <dbReference type="Pfam" id="PF20434"/>
    </source>
</evidence>
<dbReference type="EMBL" id="JAUSVK010000001">
    <property type="protein sequence ID" value="MDQ0391790.1"/>
    <property type="molecule type" value="Genomic_DNA"/>
</dbReference>
<sequence length="282" mass="30020">MTDASGIDWEDAFSNGAYIPGGEGYPARWAADALAFRQAVRGLQDIAYGDQPRERFDLFLPDGVARGLAVIIHGGYWLSFDKSSWSALAAGALAQGWAVALPGYTLAPAARIGAITRQVGRAIEAAAARVPGPIRLTGHSAGGHLAARMVCNDTPLTPDTAARVDRLVSISGLHDLRPLRLNGMNDTLRLDAAEAETESPVLHAPLPGVDVTAWVGARERPEFLRQSALLAEAWGRQGAQTRLVADPRRHHFDVIDGLKEPDHPLTLAFVGDCVAPQPLPPG</sequence>
<evidence type="ECO:0000313" key="4">
    <source>
        <dbReference type="Proteomes" id="UP001237448"/>
    </source>
</evidence>
<dbReference type="InterPro" id="IPR050300">
    <property type="entry name" value="GDXG_lipolytic_enzyme"/>
</dbReference>
<organism evidence="3 4">
    <name type="scientific">Labrys monachus</name>
    <dbReference type="NCBI Taxonomy" id="217067"/>
    <lineage>
        <taxon>Bacteria</taxon>
        <taxon>Pseudomonadati</taxon>
        <taxon>Pseudomonadota</taxon>
        <taxon>Alphaproteobacteria</taxon>
        <taxon>Hyphomicrobiales</taxon>
        <taxon>Xanthobacteraceae</taxon>
        <taxon>Labrys</taxon>
    </lineage>
</organism>
<dbReference type="RefSeq" id="WP_307424670.1">
    <property type="nucleotide sequence ID" value="NZ_JAUSVK010000001.1"/>
</dbReference>
<accession>A0ABU0FB10</accession>
<dbReference type="Proteomes" id="UP001237448">
    <property type="component" value="Unassembled WGS sequence"/>
</dbReference>
<dbReference type="PANTHER" id="PTHR48081">
    <property type="entry name" value="AB HYDROLASE SUPERFAMILY PROTEIN C4A8.06C"/>
    <property type="match status" value="1"/>
</dbReference>
<dbReference type="Gene3D" id="3.40.50.1820">
    <property type="entry name" value="alpha/beta hydrolase"/>
    <property type="match status" value="1"/>
</dbReference>